<gene>
    <name evidence="2" type="ORF">AWJ07_17175</name>
</gene>
<evidence type="ECO:0000259" key="1">
    <source>
        <dbReference type="Pfam" id="PF08937"/>
    </source>
</evidence>
<dbReference type="RefSeq" id="WP_059746134.1">
    <property type="nucleotide sequence ID" value="NZ_LRDC01000022.1"/>
</dbReference>
<dbReference type="InterPro" id="IPR036490">
    <property type="entry name" value="ThsB_TIR-like_sf"/>
</dbReference>
<accession>A0A106BZI4</accession>
<dbReference type="SUPFAM" id="SSF52206">
    <property type="entry name" value="Hypothetical protein MTH538"/>
    <property type="match status" value="1"/>
</dbReference>
<protein>
    <recommendedName>
        <fullName evidence="1">Thoeris protein ThsB TIR-like domain-containing protein</fullName>
    </recommendedName>
</protein>
<proteinExistence type="predicted"/>
<comment type="caution">
    <text evidence="2">The sequence shown here is derived from an EMBL/GenBank/DDBJ whole genome shotgun (WGS) entry which is preliminary data.</text>
</comment>
<dbReference type="Proteomes" id="UP000055702">
    <property type="component" value="Unassembled WGS sequence"/>
</dbReference>
<organism evidence="2">
    <name type="scientific">Shewanella frigidimarina</name>
    <dbReference type="NCBI Taxonomy" id="56812"/>
    <lineage>
        <taxon>Bacteria</taxon>
        <taxon>Pseudomonadati</taxon>
        <taxon>Pseudomonadota</taxon>
        <taxon>Gammaproteobacteria</taxon>
        <taxon>Alteromonadales</taxon>
        <taxon>Shewanellaceae</taxon>
        <taxon>Shewanella</taxon>
    </lineage>
</organism>
<dbReference type="Pfam" id="PF08937">
    <property type="entry name" value="ThsB_TIR"/>
    <property type="match status" value="1"/>
</dbReference>
<sequence>MARRVFFSFHYQHVWKVNQIRSMPNITGTAAAGFQDASLWEESKKKSDKAIKALIDEGLKNTSVTVVCVTYGTANRDYINYEIDQSLAKGNGLVAVQIHHLKDSNGQTGSAGAIPSKIASNGFKAYKYTNKEDLAKWIEEAAALAGK</sequence>
<dbReference type="Gene3D" id="3.40.50.11200">
    <property type="match status" value="1"/>
</dbReference>
<dbReference type="AlphaFoldDB" id="A0A106BZI4"/>
<name>A0A106BZI4_SHEFR</name>
<dbReference type="EMBL" id="LRDC01000022">
    <property type="protein sequence ID" value="KVX01472.1"/>
    <property type="molecule type" value="Genomic_DNA"/>
</dbReference>
<evidence type="ECO:0000313" key="2">
    <source>
        <dbReference type="EMBL" id="KVX01472.1"/>
    </source>
</evidence>
<reference evidence="2 3" key="1">
    <citation type="submission" date="2016-01" db="EMBL/GenBank/DDBJ databases">
        <title>Draft genome of the antarctic isolate Shewanella frigidimarina Ag06-30.</title>
        <authorList>
            <person name="Parmeciano Di Noto G."/>
            <person name="Vazquez S."/>
            <person name="Mac Cormack W."/>
            <person name="Iriarte A."/>
            <person name="Quiroga C."/>
        </authorList>
    </citation>
    <scope>NUCLEOTIDE SEQUENCE [LARGE SCALE GENOMIC DNA]</scope>
    <source>
        <strain evidence="2 3">Ag06-30</strain>
    </source>
</reference>
<dbReference type="InterPro" id="IPR015032">
    <property type="entry name" value="ThsB__TIR-like_domain"/>
</dbReference>
<evidence type="ECO:0000313" key="3">
    <source>
        <dbReference type="Proteomes" id="UP000055702"/>
    </source>
</evidence>
<feature type="domain" description="Thoeris protein ThsB TIR-like" evidence="1">
    <location>
        <begin position="6"/>
        <end position="102"/>
    </location>
</feature>